<dbReference type="GeneID" id="71569775"/>
<proteinExistence type="inferred from homology"/>
<dbReference type="PANTHER" id="PTHR33383">
    <property type="entry name" value="MEMBRANE PROTEIN INSERTION EFFICIENCY FACTOR-RELATED"/>
    <property type="match status" value="1"/>
</dbReference>
<dbReference type="GeneID" id="97258329"/>
<evidence type="ECO:0000313" key="2">
    <source>
        <dbReference type="EMBL" id="QAR30177.1"/>
    </source>
</evidence>
<dbReference type="InterPro" id="IPR002696">
    <property type="entry name" value="Membr_insert_effic_factor_YidD"/>
</dbReference>
<accession>A0A410JPU0</accession>
<comment type="function">
    <text evidence="1">Could be involved in insertion of integral membrane proteins into the membrane.</text>
</comment>
<dbReference type="RefSeq" id="WP_014791393.1">
    <property type="nucleotide sequence ID" value="NZ_CP035107.1"/>
</dbReference>
<dbReference type="Pfam" id="PF01809">
    <property type="entry name" value="YidD"/>
    <property type="match status" value="1"/>
</dbReference>
<name>A0A410JPU0_ORNRH</name>
<evidence type="ECO:0000256" key="1">
    <source>
        <dbReference type="HAMAP-Rule" id="MF_00386"/>
    </source>
</evidence>
<comment type="subcellular location">
    <subcellularLocation>
        <location evidence="1">Cell membrane</location>
        <topology evidence="1">Peripheral membrane protein</topology>
        <orientation evidence="1">Cytoplasmic side</orientation>
    </subcellularLocation>
</comment>
<organism evidence="2 3">
    <name type="scientific">Ornithobacterium rhinotracheale</name>
    <dbReference type="NCBI Taxonomy" id="28251"/>
    <lineage>
        <taxon>Bacteria</taxon>
        <taxon>Pseudomonadati</taxon>
        <taxon>Bacteroidota</taxon>
        <taxon>Flavobacteriia</taxon>
        <taxon>Flavobacteriales</taxon>
        <taxon>Weeksellaceae</taxon>
        <taxon>Ornithobacterium</taxon>
    </lineage>
</organism>
<protein>
    <recommendedName>
        <fullName evidence="1">Putative membrane protein insertion efficiency factor</fullName>
    </recommendedName>
</protein>
<dbReference type="NCBIfam" id="TIGR00278">
    <property type="entry name" value="membrane protein insertion efficiency factor YidD"/>
    <property type="match status" value="1"/>
</dbReference>
<gene>
    <name evidence="2" type="primary">yidD</name>
    <name evidence="2" type="ORF">EQP59_01795</name>
</gene>
<dbReference type="OMA" id="CYAYEAI"/>
<dbReference type="SMART" id="SM01234">
    <property type="entry name" value="Haemolytic"/>
    <property type="match status" value="1"/>
</dbReference>
<dbReference type="GO" id="GO:0005886">
    <property type="term" value="C:plasma membrane"/>
    <property type="evidence" value="ECO:0007669"/>
    <property type="project" value="UniProtKB-SubCell"/>
</dbReference>
<dbReference type="HAMAP" id="MF_00386">
    <property type="entry name" value="UPF0161_YidD"/>
    <property type="match status" value="1"/>
</dbReference>
<dbReference type="AlphaFoldDB" id="A0A410JPU0"/>
<evidence type="ECO:0000313" key="3">
    <source>
        <dbReference type="Proteomes" id="UP000287701"/>
    </source>
</evidence>
<dbReference type="Proteomes" id="UP000287701">
    <property type="component" value="Chromosome"/>
</dbReference>
<comment type="similarity">
    <text evidence="1">Belongs to the UPF0161 family.</text>
</comment>
<reference evidence="2 3" key="1">
    <citation type="submission" date="2019-01" db="EMBL/GenBank/DDBJ databases">
        <title>Whole Genome of Ornithobacterium rhinotracheale FARPER-174b.</title>
        <authorList>
            <person name="Tataje-Lavanda L.A."/>
            <person name="Montalvan A."/>
            <person name="Montesinos R."/>
            <person name="Zimic M."/>
            <person name="Fernandez-Sanchez M."/>
            <person name="Fernandez-Diaz M."/>
        </authorList>
    </citation>
    <scope>NUCLEOTIDE SEQUENCE [LARGE SCALE GENOMIC DNA]</scope>
    <source>
        <strain evidence="2 3">FARPER-174b</strain>
    </source>
</reference>
<sequence length="81" mass="9311">MSRIIQQLLVLPAIGLIKLYQMLISPWLGRNCRFTPTCSQYGIEALKTHGFFYGSYLTIRRIMRCHPWGGSGKDPVPKKEK</sequence>
<dbReference type="OrthoDB" id="9801753at2"/>
<keyword evidence="1" id="KW-0472">Membrane</keyword>
<keyword evidence="1" id="KW-1003">Cell membrane</keyword>
<dbReference type="EMBL" id="CP035107">
    <property type="protein sequence ID" value="QAR30177.1"/>
    <property type="molecule type" value="Genomic_DNA"/>
</dbReference>
<dbReference type="PANTHER" id="PTHR33383:SF1">
    <property type="entry name" value="MEMBRANE PROTEIN INSERTION EFFICIENCY FACTOR-RELATED"/>
    <property type="match status" value="1"/>
</dbReference>